<gene>
    <name evidence="1" type="ORF">B9T62_18175</name>
</gene>
<dbReference type="AlphaFoldDB" id="A0A2Z2KJN8"/>
<sequence>MDRLSLRDRLNAAVDGLLSLTGCRPESKVKGGLFLRNAQVLNRKGRLFLRNAQDLKVKSRLFLRNARDLKVKSRLFLRNARDLKVNSGLFLRNARDPIFIHTLSIIF</sequence>
<dbReference type="Proteomes" id="UP000249890">
    <property type="component" value="Chromosome"/>
</dbReference>
<organism evidence="1 2">
    <name type="scientific">Paenibacillus donghaensis</name>
    <dbReference type="NCBI Taxonomy" id="414771"/>
    <lineage>
        <taxon>Bacteria</taxon>
        <taxon>Bacillati</taxon>
        <taxon>Bacillota</taxon>
        <taxon>Bacilli</taxon>
        <taxon>Bacillales</taxon>
        <taxon>Paenibacillaceae</taxon>
        <taxon>Paenibacillus</taxon>
    </lineage>
</organism>
<dbReference type="RefSeq" id="WP_087916537.1">
    <property type="nucleotide sequence ID" value="NZ_CP021780.1"/>
</dbReference>
<protein>
    <submittedName>
        <fullName evidence="1">Uncharacterized protein</fullName>
    </submittedName>
</protein>
<reference evidence="1 2" key="1">
    <citation type="submission" date="2017-06" db="EMBL/GenBank/DDBJ databases">
        <title>Complete genome sequence of Paenibacillus donghaensis KCTC 13049T isolated from East Sea sediment, South Korea.</title>
        <authorList>
            <person name="Jung B.K."/>
            <person name="Hong S.-J."/>
            <person name="Shin J.-H."/>
        </authorList>
    </citation>
    <scope>NUCLEOTIDE SEQUENCE [LARGE SCALE GENOMIC DNA]</scope>
    <source>
        <strain evidence="1 2">KCTC 13049</strain>
    </source>
</reference>
<accession>A0A2Z2KJN8</accession>
<dbReference type="EMBL" id="CP021780">
    <property type="protein sequence ID" value="ASA22539.1"/>
    <property type="molecule type" value="Genomic_DNA"/>
</dbReference>
<proteinExistence type="predicted"/>
<evidence type="ECO:0000313" key="1">
    <source>
        <dbReference type="EMBL" id="ASA22539.1"/>
    </source>
</evidence>
<dbReference type="KEGG" id="pdh:B9T62_18175"/>
<keyword evidence="2" id="KW-1185">Reference proteome</keyword>
<name>A0A2Z2KJN8_9BACL</name>
<evidence type="ECO:0000313" key="2">
    <source>
        <dbReference type="Proteomes" id="UP000249890"/>
    </source>
</evidence>